<dbReference type="EMBL" id="NSLI01000002">
    <property type="protein sequence ID" value="PAX08484.1"/>
    <property type="molecule type" value="Genomic_DNA"/>
</dbReference>
<dbReference type="GO" id="GO:0006353">
    <property type="term" value="P:DNA-templated transcription termination"/>
    <property type="evidence" value="ECO:0007669"/>
    <property type="project" value="InterPro"/>
</dbReference>
<keyword evidence="3" id="KW-1185">Reference proteome</keyword>
<dbReference type="Pfam" id="PF07498">
    <property type="entry name" value="Rho_N"/>
    <property type="match status" value="1"/>
</dbReference>
<reference evidence="3" key="1">
    <citation type="submission" date="2017-09" db="EMBL/GenBank/DDBJ databases">
        <authorList>
            <person name="Feng G."/>
            <person name="Zhu H."/>
        </authorList>
    </citation>
    <scope>NUCLEOTIDE SEQUENCE [LARGE SCALE GENOMIC DNA]</scope>
    <source>
        <strain evidence="3">1PNM-20</strain>
    </source>
</reference>
<organism evidence="2 3">
    <name type="scientific">Sphingomonas lenta</name>
    <dbReference type="NCBI Taxonomy" id="1141887"/>
    <lineage>
        <taxon>Bacteria</taxon>
        <taxon>Pseudomonadati</taxon>
        <taxon>Pseudomonadota</taxon>
        <taxon>Alphaproteobacteria</taxon>
        <taxon>Sphingomonadales</taxon>
        <taxon>Sphingomonadaceae</taxon>
        <taxon>Sphingomonas</taxon>
    </lineage>
</organism>
<dbReference type="Gene3D" id="1.10.720.10">
    <property type="match status" value="1"/>
</dbReference>
<name>A0A2A2SGS1_9SPHN</name>
<evidence type="ECO:0000313" key="3">
    <source>
        <dbReference type="Proteomes" id="UP000218151"/>
    </source>
</evidence>
<dbReference type="Proteomes" id="UP000218151">
    <property type="component" value="Unassembled WGS sequence"/>
</dbReference>
<dbReference type="Pfam" id="PF23855">
    <property type="entry name" value="DUF7218"/>
    <property type="match status" value="1"/>
</dbReference>
<dbReference type="SUPFAM" id="SSF68912">
    <property type="entry name" value="Rho N-terminal domain-like"/>
    <property type="match status" value="1"/>
</dbReference>
<gene>
    <name evidence="2" type="ORF">CKY28_03590</name>
</gene>
<dbReference type="InterPro" id="IPR055642">
    <property type="entry name" value="DUF7218"/>
</dbReference>
<proteinExistence type="predicted"/>
<dbReference type="SMART" id="SM00959">
    <property type="entry name" value="Rho_N"/>
    <property type="match status" value="1"/>
</dbReference>
<dbReference type="RefSeq" id="WP_095996994.1">
    <property type="nucleotide sequence ID" value="NZ_NSLI01000002.1"/>
</dbReference>
<dbReference type="OrthoDB" id="215254at2"/>
<accession>A0A2A2SGS1</accession>
<dbReference type="AlphaFoldDB" id="A0A2A2SGS1"/>
<evidence type="ECO:0000313" key="2">
    <source>
        <dbReference type="EMBL" id="PAX08484.1"/>
    </source>
</evidence>
<feature type="domain" description="Rho termination factor-like N-terminal" evidence="1">
    <location>
        <begin position="46"/>
        <end position="83"/>
    </location>
</feature>
<comment type="caution">
    <text evidence="2">The sequence shown here is derived from an EMBL/GenBank/DDBJ whole genome shotgun (WGS) entry which is preliminary data.</text>
</comment>
<sequence>MAIKHAPQIKDPAVYEALLAQGASPEKAARIANAKAAGTLRHNSVRLDKRSVADLQEEAKRIGIAGRSRMRKAELIDAIRNHG</sequence>
<protein>
    <submittedName>
        <fullName evidence="2">Rho termination factor</fullName>
    </submittedName>
</protein>
<dbReference type="InterPro" id="IPR036269">
    <property type="entry name" value="Rho_N_sf"/>
</dbReference>
<evidence type="ECO:0000259" key="1">
    <source>
        <dbReference type="SMART" id="SM00959"/>
    </source>
</evidence>
<dbReference type="InterPro" id="IPR011112">
    <property type="entry name" value="Rho-like_N"/>
</dbReference>